<keyword evidence="6 7" id="KW-0472">Membrane</keyword>
<keyword evidence="4" id="KW-0249">Electron transport</keyword>
<dbReference type="GO" id="GO:0016020">
    <property type="term" value="C:membrane"/>
    <property type="evidence" value="ECO:0007669"/>
    <property type="project" value="UniProtKB-SubCell"/>
</dbReference>
<evidence type="ECO:0000256" key="1">
    <source>
        <dbReference type="ARBA" id="ARBA00004370"/>
    </source>
</evidence>
<feature type="transmembrane region" description="Helical" evidence="7">
    <location>
        <begin position="116"/>
        <end position="143"/>
    </location>
</feature>
<name>A0A9J7EUB3_SPOLT</name>
<evidence type="ECO:0000313" key="9">
    <source>
        <dbReference type="Proteomes" id="UP000301870"/>
    </source>
</evidence>
<dbReference type="RefSeq" id="XP_022837635.1">
    <property type="nucleotide sequence ID" value="XM_022981867.1"/>
</dbReference>
<evidence type="ECO:0000256" key="2">
    <source>
        <dbReference type="ARBA" id="ARBA00022448"/>
    </source>
</evidence>
<evidence type="ECO:0000256" key="6">
    <source>
        <dbReference type="ARBA" id="ARBA00023136"/>
    </source>
</evidence>
<feature type="transmembrane region" description="Helical" evidence="7">
    <location>
        <begin position="84"/>
        <end position="104"/>
    </location>
</feature>
<dbReference type="Gene3D" id="1.20.120.1770">
    <property type="match status" value="1"/>
</dbReference>
<dbReference type="Pfam" id="PF03188">
    <property type="entry name" value="Cytochrom_B561"/>
    <property type="match status" value="1"/>
</dbReference>
<reference evidence="10" key="1">
    <citation type="submission" date="2025-08" db="UniProtKB">
        <authorList>
            <consortium name="RefSeq"/>
        </authorList>
    </citation>
    <scope>IDENTIFICATION</scope>
    <source>
        <strain evidence="10">Ishihara</strain>
        <tissue evidence="10">Whole body</tissue>
    </source>
</reference>
<organism evidence="9 10">
    <name type="scientific">Spodoptera litura</name>
    <name type="common">Asian cotton leafworm</name>
    <dbReference type="NCBI Taxonomy" id="69820"/>
    <lineage>
        <taxon>Eukaryota</taxon>
        <taxon>Metazoa</taxon>
        <taxon>Ecdysozoa</taxon>
        <taxon>Arthropoda</taxon>
        <taxon>Hexapoda</taxon>
        <taxon>Insecta</taxon>
        <taxon>Pterygota</taxon>
        <taxon>Neoptera</taxon>
        <taxon>Endopterygota</taxon>
        <taxon>Lepidoptera</taxon>
        <taxon>Glossata</taxon>
        <taxon>Ditrysia</taxon>
        <taxon>Noctuoidea</taxon>
        <taxon>Noctuidae</taxon>
        <taxon>Amphipyrinae</taxon>
        <taxon>Spodoptera</taxon>
    </lineage>
</organism>
<evidence type="ECO:0000313" key="10">
    <source>
        <dbReference type="RefSeq" id="XP_022837635.1"/>
    </source>
</evidence>
<keyword evidence="3 7" id="KW-0812">Transmembrane</keyword>
<evidence type="ECO:0000256" key="7">
    <source>
        <dbReference type="SAM" id="Phobius"/>
    </source>
</evidence>
<feature type="transmembrane region" description="Helical" evidence="7">
    <location>
        <begin position="155"/>
        <end position="175"/>
    </location>
</feature>
<dbReference type="InterPro" id="IPR006593">
    <property type="entry name" value="Cyt_b561/ferric_Rdtase_TM"/>
</dbReference>
<feature type="domain" description="Cytochrome b561" evidence="8">
    <location>
        <begin position="47"/>
        <end position="175"/>
    </location>
</feature>
<keyword evidence="2" id="KW-0813">Transport</keyword>
<keyword evidence="9" id="KW-1185">Reference proteome</keyword>
<feature type="transmembrane region" description="Helical" evidence="7">
    <location>
        <begin position="48"/>
        <end position="72"/>
    </location>
</feature>
<keyword evidence="5 7" id="KW-1133">Transmembrane helix</keyword>
<evidence type="ECO:0000256" key="4">
    <source>
        <dbReference type="ARBA" id="ARBA00022982"/>
    </source>
</evidence>
<dbReference type="OrthoDB" id="432881at2759"/>
<evidence type="ECO:0000259" key="8">
    <source>
        <dbReference type="Pfam" id="PF03188"/>
    </source>
</evidence>
<gene>
    <name evidence="10" type="primary">LOC111364817</name>
</gene>
<dbReference type="AlphaFoldDB" id="A0A9J7EUB3"/>
<feature type="transmembrane region" description="Helical" evidence="7">
    <location>
        <begin position="12"/>
        <end position="36"/>
    </location>
</feature>
<feature type="transmembrane region" description="Helical" evidence="7">
    <location>
        <begin position="190"/>
        <end position="216"/>
    </location>
</feature>
<accession>A0A9J7EUB3</accession>
<proteinExistence type="predicted"/>
<evidence type="ECO:0000256" key="3">
    <source>
        <dbReference type="ARBA" id="ARBA00022692"/>
    </source>
</evidence>
<dbReference type="GeneID" id="111364817"/>
<evidence type="ECO:0000256" key="5">
    <source>
        <dbReference type="ARBA" id="ARBA00022989"/>
    </source>
</evidence>
<comment type="subcellular location">
    <subcellularLocation>
        <location evidence="1">Membrane</location>
    </subcellularLocation>
</comment>
<protein>
    <submittedName>
        <fullName evidence="10">Uncharacterized protein LOC111364817</fullName>
    </submittedName>
</protein>
<sequence length="222" mass="23733">MGQPAKPSFYVGCMNAMSTFSHVLMGAAAILAFALVEEPNPSVYNAHVYITVIGVTLLCSQAILSVNPHVGFEDNFMYPQKSKLYWIIQIIGCTLTLVGAWLGIAAMPGRIAPGLIYYPHGMVGFVASILTAITLVGAITNLLLEEKLKSSTKSLYVIVGTLTIIMTYVAMVLQFNRAARNAVIYRSGTIAITVGLVFAILPFVALVVMTGARVIVTGSIKS</sequence>
<dbReference type="KEGG" id="sliu:111364817"/>
<dbReference type="Proteomes" id="UP000301870">
    <property type="component" value="Chromosome 1"/>
</dbReference>